<evidence type="ECO:0000313" key="1">
    <source>
        <dbReference type="EMBL" id="JAH09848.1"/>
    </source>
</evidence>
<protein>
    <submittedName>
        <fullName evidence="1">Uncharacterized protein</fullName>
    </submittedName>
</protein>
<reference evidence="1" key="1">
    <citation type="submission" date="2014-11" db="EMBL/GenBank/DDBJ databases">
        <authorList>
            <person name="Amaro Gonzalez C."/>
        </authorList>
    </citation>
    <scope>NUCLEOTIDE SEQUENCE</scope>
</reference>
<sequence>MSGSGSCTQDTASESELHCALDTLQAKVSCTARRTHCRRSELHCALDTL</sequence>
<name>A0A0E9Q162_ANGAN</name>
<dbReference type="EMBL" id="GBXM01098729">
    <property type="protein sequence ID" value="JAH09848.1"/>
    <property type="molecule type" value="Transcribed_RNA"/>
</dbReference>
<dbReference type="AlphaFoldDB" id="A0A0E9Q162"/>
<reference evidence="1" key="2">
    <citation type="journal article" date="2015" name="Fish Shellfish Immunol.">
        <title>Early steps in the European eel (Anguilla anguilla)-Vibrio vulnificus interaction in the gills: Role of the RtxA13 toxin.</title>
        <authorList>
            <person name="Callol A."/>
            <person name="Pajuelo D."/>
            <person name="Ebbesson L."/>
            <person name="Teles M."/>
            <person name="MacKenzie S."/>
            <person name="Amaro C."/>
        </authorList>
    </citation>
    <scope>NUCLEOTIDE SEQUENCE</scope>
</reference>
<proteinExistence type="predicted"/>
<accession>A0A0E9Q162</accession>
<organism evidence="1">
    <name type="scientific">Anguilla anguilla</name>
    <name type="common">European freshwater eel</name>
    <name type="synonym">Muraena anguilla</name>
    <dbReference type="NCBI Taxonomy" id="7936"/>
    <lineage>
        <taxon>Eukaryota</taxon>
        <taxon>Metazoa</taxon>
        <taxon>Chordata</taxon>
        <taxon>Craniata</taxon>
        <taxon>Vertebrata</taxon>
        <taxon>Euteleostomi</taxon>
        <taxon>Actinopterygii</taxon>
        <taxon>Neopterygii</taxon>
        <taxon>Teleostei</taxon>
        <taxon>Anguilliformes</taxon>
        <taxon>Anguillidae</taxon>
        <taxon>Anguilla</taxon>
    </lineage>
</organism>